<feature type="transmembrane region" description="Helical" evidence="8">
    <location>
        <begin position="592"/>
        <end position="611"/>
    </location>
</feature>
<feature type="transmembrane region" description="Helical" evidence="8">
    <location>
        <begin position="364"/>
        <end position="394"/>
    </location>
</feature>
<feature type="transmembrane region" description="Helical" evidence="8">
    <location>
        <begin position="102"/>
        <end position="122"/>
    </location>
</feature>
<feature type="transmembrane region" description="Helical" evidence="8">
    <location>
        <begin position="475"/>
        <end position="494"/>
    </location>
</feature>
<evidence type="ECO:0000256" key="6">
    <source>
        <dbReference type="ARBA" id="ARBA00023136"/>
    </source>
</evidence>
<sequence>MFFLSQNSRWCFDPLALFFLGVIVVVSLPSLLFSAGYLRRQFSRRRTALATGLTALFVISMAAVVASANLILFLFAWEFMSLVSYFLVVFEHEHEASVKAGTIYLVMTHVGTAFLLAAFLLMHAQAGTWDFEGIRTAAPAFPVGLKNILFGLFLAGFGMKAGIVPLHIWLPYAHPQAPASVSSIMSGAMIKVAVYGILRFIAGMLGVPPVWWGSAILVAAGISCLVGVIYALMEHDIKKLLAYHSVENIGIILLGIGAGMIFWHWGWWVLACAAFAAGLYHTVNHAVFKGLLFLCSGSIHVATGTKDIEKLGGLIKRMPQTAASFLVGAMAISALPPLSGFVSEWLIFQVFFAGLRDAASGGKLFFAGMMACLALTSALAAACFVKAFGVAFLAMPRSRAAAEAGEVSLSMRSAMIFLAALTVALGIGAGLVWKMLCAVAASFLKPPPAVWDGLLSGSWGLIRFPGTDACLRTPMIMLALSAGIAAVYAFVRLVSRKHSVTVGRTWGCGYYRLDHRTEYTATAFSKPFRIAFGFFLLPYRKTEKIRDSFYHVKEFSYETSTTPVFKRYLYDPVVGGLFRLAQYVRGFQMGSIHWYLAYVFVTILVLVVIFGRP</sequence>
<feature type="transmembrane region" description="Helical" evidence="8">
    <location>
        <begin position="148"/>
        <end position="170"/>
    </location>
</feature>
<name>A0A410P6J3_VELA1</name>
<organism evidence="10 11">
    <name type="scientific">Velamenicoccus archaeovorus</name>
    <dbReference type="NCBI Taxonomy" id="1930593"/>
    <lineage>
        <taxon>Bacteria</taxon>
        <taxon>Pseudomonadati</taxon>
        <taxon>Candidatus Omnitrophota</taxon>
        <taxon>Candidatus Velamenicoccus</taxon>
    </lineage>
</organism>
<keyword evidence="4 8" id="KW-1133">Transmembrane helix</keyword>
<evidence type="ECO:0000256" key="5">
    <source>
        <dbReference type="ARBA" id="ARBA00023002"/>
    </source>
</evidence>
<dbReference type="GO" id="GO:0042773">
    <property type="term" value="P:ATP synthesis coupled electron transport"/>
    <property type="evidence" value="ECO:0007669"/>
    <property type="project" value="InterPro"/>
</dbReference>
<evidence type="ECO:0000313" key="11">
    <source>
        <dbReference type="Proteomes" id="UP000287243"/>
    </source>
</evidence>
<evidence type="ECO:0000256" key="8">
    <source>
        <dbReference type="SAM" id="Phobius"/>
    </source>
</evidence>
<reference evidence="10 11" key="1">
    <citation type="submission" date="2017-01" db="EMBL/GenBank/DDBJ databases">
        <title>First insights into the biology of 'candidatus Vampirococcus archaeovorus'.</title>
        <authorList>
            <person name="Kizina J."/>
            <person name="Jordan S."/>
            <person name="Stueber K."/>
            <person name="Reinhardt R."/>
            <person name="Harder J."/>
        </authorList>
    </citation>
    <scope>NUCLEOTIDE SEQUENCE [LARGE SCALE GENOMIC DNA]</scope>
    <source>
        <strain evidence="10 11">LiM</strain>
    </source>
</reference>
<dbReference type="GO" id="GO:0005886">
    <property type="term" value="C:plasma membrane"/>
    <property type="evidence" value="ECO:0007669"/>
    <property type="project" value="UniProtKB-SubCell"/>
</dbReference>
<feature type="transmembrane region" description="Helical" evidence="8">
    <location>
        <begin position="415"/>
        <end position="444"/>
    </location>
</feature>
<dbReference type="RefSeq" id="WP_128700749.1">
    <property type="nucleotide sequence ID" value="NZ_CP019384.1"/>
</dbReference>
<evidence type="ECO:0000256" key="2">
    <source>
        <dbReference type="ARBA" id="ARBA00022475"/>
    </source>
</evidence>
<keyword evidence="11" id="KW-1185">Reference proteome</keyword>
<feature type="transmembrane region" description="Helical" evidence="8">
    <location>
        <begin position="210"/>
        <end position="232"/>
    </location>
</feature>
<evidence type="ECO:0000256" key="3">
    <source>
        <dbReference type="ARBA" id="ARBA00022692"/>
    </source>
</evidence>
<evidence type="ECO:0000259" key="9">
    <source>
        <dbReference type="Pfam" id="PF00361"/>
    </source>
</evidence>
<dbReference type="PANTHER" id="PTHR42682:SF3">
    <property type="entry name" value="FORMATE HYDROGENLYASE SUBUNIT 3-RELATED"/>
    <property type="match status" value="1"/>
</dbReference>
<dbReference type="GO" id="GO:0008137">
    <property type="term" value="F:NADH dehydrogenase (ubiquinone) activity"/>
    <property type="evidence" value="ECO:0007669"/>
    <property type="project" value="InterPro"/>
</dbReference>
<dbReference type="GO" id="GO:0016829">
    <property type="term" value="F:lyase activity"/>
    <property type="evidence" value="ECO:0007669"/>
    <property type="project" value="UniProtKB-KW"/>
</dbReference>
<feature type="transmembrane region" description="Helical" evidence="8">
    <location>
        <begin position="325"/>
        <end position="352"/>
    </location>
</feature>
<feature type="transmembrane region" description="Helical" evidence="8">
    <location>
        <begin position="252"/>
        <end position="280"/>
    </location>
</feature>
<evidence type="ECO:0000313" key="10">
    <source>
        <dbReference type="EMBL" id="QAT17783.1"/>
    </source>
</evidence>
<feature type="transmembrane region" description="Helical" evidence="8">
    <location>
        <begin position="71"/>
        <end position="90"/>
    </location>
</feature>
<dbReference type="InterPro" id="IPR003918">
    <property type="entry name" value="NADH_UbQ_OxRdtase"/>
</dbReference>
<dbReference type="AlphaFoldDB" id="A0A410P6J3"/>
<evidence type="ECO:0000256" key="1">
    <source>
        <dbReference type="ARBA" id="ARBA00004651"/>
    </source>
</evidence>
<feature type="transmembrane region" description="Helical" evidence="8">
    <location>
        <begin position="15"/>
        <end position="35"/>
    </location>
</feature>
<gene>
    <name evidence="10" type="ORF">BU251_08645</name>
</gene>
<dbReference type="Pfam" id="PF00361">
    <property type="entry name" value="Proton_antipo_M"/>
    <property type="match status" value="1"/>
</dbReference>
<accession>A0A410P6J3</accession>
<feature type="domain" description="NADH:quinone oxidoreductase/Mrp antiporter transmembrane" evidence="9">
    <location>
        <begin position="67"/>
        <end position="353"/>
    </location>
</feature>
<protein>
    <submittedName>
        <fullName evidence="10">Hydrogenase-4 component B / Formate hydrogenlyase subunit 3</fullName>
    </submittedName>
</protein>
<dbReference type="OrthoDB" id="9781596at2"/>
<comment type="subcellular location">
    <subcellularLocation>
        <location evidence="1">Cell membrane</location>
        <topology evidence="1">Multi-pass membrane protein</topology>
    </subcellularLocation>
    <subcellularLocation>
        <location evidence="7">Membrane</location>
        <topology evidence="7">Multi-pass membrane protein</topology>
    </subcellularLocation>
</comment>
<dbReference type="Proteomes" id="UP000287243">
    <property type="component" value="Chromosome"/>
</dbReference>
<feature type="transmembrane region" description="Helical" evidence="8">
    <location>
        <begin position="177"/>
        <end position="198"/>
    </location>
</feature>
<feature type="transmembrane region" description="Helical" evidence="8">
    <location>
        <begin position="286"/>
        <end position="304"/>
    </location>
</feature>
<proteinExistence type="predicted"/>
<evidence type="ECO:0000256" key="7">
    <source>
        <dbReference type="RuleBase" id="RU000320"/>
    </source>
</evidence>
<keyword evidence="6 8" id="KW-0472">Membrane</keyword>
<evidence type="ECO:0000256" key="4">
    <source>
        <dbReference type="ARBA" id="ARBA00022989"/>
    </source>
</evidence>
<dbReference type="GO" id="GO:0016491">
    <property type="term" value="F:oxidoreductase activity"/>
    <property type="evidence" value="ECO:0007669"/>
    <property type="project" value="UniProtKB-KW"/>
</dbReference>
<dbReference type="PANTHER" id="PTHR42682">
    <property type="entry name" value="HYDROGENASE-4 COMPONENT F"/>
    <property type="match status" value="1"/>
</dbReference>
<dbReference type="InterPro" id="IPR052175">
    <property type="entry name" value="ComplexI-like_HydComp"/>
</dbReference>
<keyword evidence="10" id="KW-0456">Lyase</keyword>
<keyword evidence="3 7" id="KW-0812">Transmembrane</keyword>
<dbReference type="PRINTS" id="PR01437">
    <property type="entry name" value="NUOXDRDTASE4"/>
</dbReference>
<feature type="transmembrane region" description="Helical" evidence="8">
    <location>
        <begin position="47"/>
        <end position="65"/>
    </location>
</feature>
<keyword evidence="2" id="KW-1003">Cell membrane</keyword>
<keyword evidence="5" id="KW-0560">Oxidoreductase</keyword>
<dbReference type="KEGG" id="vai:BU251_08645"/>
<dbReference type="EMBL" id="CP019384">
    <property type="protein sequence ID" value="QAT17783.1"/>
    <property type="molecule type" value="Genomic_DNA"/>
</dbReference>
<dbReference type="InterPro" id="IPR001750">
    <property type="entry name" value="ND/Mrp_TM"/>
</dbReference>